<keyword evidence="6" id="KW-1185">Reference proteome</keyword>
<dbReference type="AlphaFoldDB" id="A0A411ECU5"/>
<dbReference type="Gene3D" id="3.40.50.150">
    <property type="entry name" value="Vaccinia Virus protein VP39"/>
    <property type="match status" value="1"/>
</dbReference>
<proteinExistence type="predicted"/>
<evidence type="ECO:0000256" key="2">
    <source>
        <dbReference type="ARBA" id="ARBA00022603"/>
    </source>
</evidence>
<dbReference type="CDD" id="cd02440">
    <property type="entry name" value="AdoMet_MTases"/>
    <property type="match status" value="1"/>
</dbReference>
<dbReference type="PANTHER" id="PTHR32183">
    <property type="match status" value="1"/>
</dbReference>
<organism evidence="5 6">
    <name type="scientific">Muriicola soli</name>
    <dbReference type="NCBI Taxonomy" id="2507538"/>
    <lineage>
        <taxon>Bacteria</taxon>
        <taxon>Pseudomonadati</taxon>
        <taxon>Bacteroidota</taxon>
        <taxon>Flavobacteriia</taxon>
        <taxon>Flavobacteriales</taxon>
        <taxon>Flavobacteriaceae</taxon>
        <taxon>Muriicola</taxon>
    </lineage>
</organism>
<keyword evidence="4" id="KW-0949">S-adenosyl-L-methionine</keyword>
<evidence type="ECO:0000256" key="1">
    <source>
        <dbReference type="ARBA" id="ARBA00022553"/>
    </source>
</evidence>
<dbReference type="PROSITE" id="PS51585">
    <property type="entry name" value="SAM_MT_TPMT"/>
    <property type="match status" value="1"/>
</dbReference>
<protein>
    <submittedName>
        <fullName evidence="5">Methyltransferase domain-containing protein</fullName>
    </submittedName>
</protein>
<dbReference type="InterPro" id="IPR029063">
    <property type="entry name" value="SAM-dependent_MTases_sf"/>
</dbReference>
<sequence>MKGTKEFWDQRYLNRKMGWDIGEVSSPLKAYIDQLPSKDLKILVPGAGNSYEVAYLYKNGFQDVYALDISEMPLEKFRKEHPDFPVGQLLNIDFFELNEIKFDLILEQTFFCALQPDLREKYARKMQSLLNERGVLAGLLFDFERKDGGPPYGGNIEEYRSLFSRFFKIKKLERAYNSIPPRQGSELFFIFENKTN</sequence>
<name>A0A411ECU5_9FLAO</name>
<evidence type="ECO:0000256" key="4">
    <source>
        <dbReference type="ARBA" id="ARBA00022691"/>
    </source>
</evidence>
<dbReference type="GO" id="GO:0008757">
    <property type="term" value="F:S-adenosylmethionine-dependent methyltransferase activity"/>
    <property type="evidence" value="ECO:0007669"/>
    <property type="project" value="InterPro"/>
</dbReference>
<dbReference type="GO" id="GO:0032259">
    <property type="term" value="P:methylation"/>
    <property type="evidence" value="ECO:0007669"/>
    <property type="project" value="UniProtKB-KW"/>
</dbReference>
<dbReference type="OrthoDB" id="9778208at2"/>
<evidence type="ECO:0000313" key="6">
    <source>
        <dbReference type="Proteomes" id="UP000290889"/>
    </source>
</evidence>
<evidence type="ECO:0000313" key="5">
    <source>
        <dbReference type="EMBL" id="QBA65566.1"/>
    </source>
</evidence>
<dbReference type="KEGG" id="mur:EQY75_03420"/>
<dbReference type="EMBL" id="CP035544">
    <property type="protein sequence ID" value="QBA65566.1"/>
    <property type="molecule type" value="Genomic_DNA"/>
</dbReference>
<gene>
    <name evidence="5" type="ORF">EQY75_03420</name>
</gene>
<keyword evidence="1" id="KW-0597">Phosphoprotein</keyword>
<evidence type="ECO:0000256" key="3">
    <source>
        <dbReference type="ARBA" id="ARBA00022679"/>
    </source>
</evidence>
<dbReference type="PANTHER" id="PTHR32183:SF6">
    <property type="entry name" value="CYSTEINE SULFINATE DESULFINASE_CYSTEINE DESULFURASE AND RELATED ENZYMES"/>
    <property type="match status" value="1"/>
</dbReference>
<dbReference type="InterPro" id="IPR008854">
    <property type="entry name" value="TPMT"/>
</dbReference>
<dbReference type="Pfam" id="PF05724">
    <property type="entry name" value="TPMT"/>
    <property type="match status" value="1"/>
</dbReference>
<keyword evidence="2 5" id="KW-0489">Methyltransferase</keyword>
<dbReference type="SUPFAM" id="SSF53335">
    <property type="entry name" value="S-adenosyl-L-methionine-dependent methyltransferases"/>
    <property type="match status" value="1"/>
</dbReference>
<keyword evidence="3 5" id="KW-0808">Transferase</keyword>
<dbReference type="Proteomes" id="UP000290889">
    <property type="component" value="Chromosome"/>
</dbReference>
<reference evidence="5 6" key="1">
    <citation type="submission" date="2019-01" db="EMBL/GenBank/DDBJ databases">
        <title>Muriicola soli sp. nov., isolated from soil.</title>
        <authorList>
            <person name="Kang H.J."/>
            <person name="Kim S.B."/>
        </authorList>
    </citation>
    <scope>NUCLEOTIDE SEQUENCE [LARGE SCALE GENOMIC DNA]</scope>
    <source>
        <strain evidence="5 6">MMS17-SY002</strain>
    </source>
</reference>
<accession>A0A411ECU5</accession>